<gene>
    <name evidence="2" type="ORF">Q0S36_04210</name>
</gene>
<evidence type="ECO:0000256" key="1">
    <source>
        <dbReference type="SAM" id="SignalP"/>
    </source>
</evidence>
<dbReference type="RefSeq" id="WP_099842059.1">
    <property type="nucleotide sequence ID" value="NZ_CBCSJV010000007.1"/>
</dbReference>
<evidence type="ECO:0000313" key="2">
    <source>
        <dbReference type="EMBL" id="MDN8668535.1"/>
    </source>
</evidence>
<keyword evidence="1" id="KW-0732">Signal</keyword>
<comment type="caution">
    <text evidence="2">The sequence shown here is derived from an EMBL/GenBank/DDBJ whole genome shotgun (WGS) entry which is preliminary data.</text>
</comment>
<feature type="chain" id="PRO_5047532082" description="Lipoprotein" evidence="1">
    <location>
        <begin position="30"/>
        <end position="126"/>
    </location>
</feature>
<evidence type="ECO:0000313" key="3">
    <source>
        <dbReference type="Proteomes" id="UP001174315"/>
    </source>
</evidence>
<accession>A0ABT8QD23</accession>
<keyword evidence="3" id="KW-1185">Reference proteome</keyword>
<feature type="signal peptide" evidence="1">
    <location>
        <begin position="1"/>
        <end position="29"/>
    </location>
</feature>
<dbReference type="Proteomes" id="UP001174315">
    <property type="component" value="Unassembled WGS sequence"/>
</dbReference>
<dbReference type="PROSITE" id="PS51257">
    <property type="entry name" value="PROKAR_LIPOPROTEIN"/>
    <property type="match status" value="1"/>
</dbReference>
<reference evidence="2" key="1">
    <citation type="submission" date="2023-07" db="EMBL/GenBank/DDBJ databases">
        <title>Stenotrophomonas isolates from soil.</title>
        <authorList>
            <person name="Sharma V."/>
            <person name="Zur-Pinska J."/>
            <person name="Hay A.G."/>
        </authorList>
    </citation>
    <scope>NUCLEOTIDE SEQUENCE</scope>
    <source>
        <strain evidence="2">C2</strain>
    </source>
</reference>
<sequence length="126" mass="13423">MMRTRDGKATTYPMLRLRVLALAVLAVSACSGLTDTVVVVRNVGSQRIDAVQIDAGGRVTELGAIDANAQVSMTPVVQQDSSVSVRYREAGLEVACLGDVYLTQNLRARIEVQVGDGTCKVVDATR</sequence>
<dbReference type="EMBL" id="JAUKNN010000007">
    <property type="protein sequence ID" value="MDN8668535.1"/>
    <property type="molecule type" value="Genomic_DNA"/>
</dbReference>
<evidence type="ECO:0008006" key="4">
    <source>
        <dbReference type="Google" id="ProtNLM"/>
    </source>
</evidence>
<protein>
    <recommendedName>
        <fullName evidence="4">Lipoprotein</fullName>
    </recommendedName>
</protein>
<organism evidence="2 3">
    <name type="scientific">Stenotrophomonas indicatrix</name>
    <dbReference type="NCBI Taxonomy" id="2045451"/>
    <lineage>
        <taxon>Bacteria</taxon>
        <taxon>Pseudomonadati</taxon>
        <taxon>Pseudomonadota</taxon>
        <taxon>Gammaproteobacteria</taxon>
        <taxon>Lysobacterales</taxon>
        <taxon>Lysobacteraceae</taxon>
        <taxon>Stenotrophomonas</taxon>
    </lineage>
</organism>
<name>A0ABT8QD23_9GAMM</name>
<proteinExistence type="predicted"/>